<evidence type="ECO:0000313" key="4">
    <source>
        <dbReference type="Proteomes" id="UP000198323"/>
    </source>
</evidence>
<dbReference type="OrthoDB" id="9122629at2759"/>
<evidence type="ECO:0000313" key="3">
    <source>
        <dbReference type="EMBL" id="OXB57574.1"/>
    </source>
</evidence>
<proteinExistence type="predicted"/>
<evidence type="ECO:0000256" key="1">
    <source>
        <dbReference type="SAM" id="MobiDB-lite"/>
    </source>
</evidence>
<keyword evidence="2" id="KW-0732">Signal</keyword>
<evidence type="ECO:0000256" key="2">
    <source>
        <dbReference type="SAM" id="SignalP"/>
    </source>
</evidence>
<organism evidence="3 4">
    <name type="scientific">Callipepla squamata</name>
    <name type="common">Scaled quail</name>
    <dbReference type="NCBI Taxonomy" id="9009"/>
    <lineage>
        <taxon>Eukaryota</taxon>
        <taxon>Metazoa</taxon>
        <taxon>Chordata</taxon>
        <taxon>Craniata</taxon>
        <taxon>Vertebrata</taxon>
        <taxon>Euteleostomi</taxon>
        <taxon>Archelosauria</taxon>
        <taxon>Archosauria</taxon>
        <taxon>Dinosauria</taxon>
        <taxon>Saurischia</taxon>
        <taxon>Theropoda</taxon>
        <taxon>Coelurosauria</taxon>
        <taxon>Aves</taxon>
        <taxon>Neognathae</taxon>
        <taxon>Galloanserae</taxon>
        <taxon>Galliformes</taxon>
        <taxon>Odontophoridae</taxon>
        <taxon>Callipepla</taxon>
    </lineage>
</organism>
<reference evidence="3 4" key="1">
    <citation type="submission" date="2016-07" db="EMBL/GenBank/DDBJ databases">
        <title>Disparate Historic Effective Population Sizes Predicted by Modern Levels of Genome Diversity for the Scaled Quail (Callipepla squamata) and the Northern Bobwhite (Colinus virginianus): Inferences from First and Second Generation Draft Genome Assemblies for Sympatric New World Quail.</title>
        <authorList>
            <person name="Oldeschulte D.L."/>
            <person name="Halley Y.A."/>
            <person name="Bhattarai E.K."/>
            <person name="Brashear W.A."/>
            <person name="Hill J."/>
            <person name="Metz R.P."/>
            <person name="Johnson C.D."/>
            <person name="Rollins D."/>
            <person name="Peterson M.J."/>
            <person name="Bickhart D.M."/>
            <person name="Decker J.E."/>
            <person name="Seabury C.M."/>
        </authorList>
    </citation>
    <scope>NUCLEOTIDE SEQUENCE [LARGE SCALE GENOMIC DNA]</scope>
    <source>
        <strain evidence="3 4">Texas</strain>
        <tissue evidence="3">Leg muscle</tissue>
    </source>
</reference>
<gene>
    <name evidence="3" type="ORF">ASZ78_002604</name>
</gene>
<accession>A0A226MQM7</accession>
<sequence>MRQCRAAGLAGLAAVLLVAVSRAQVQQEPSAETGEGIGINITCSHPNIKSNDYIYCVGVQSPVSVSRAQVQQELSAETSEGAGINITCSHPNIQSSYIHWRPGLSGFSTSVETSAAVASDSEGEFTAPRSDGDSIAAENAAKGSRGGGSQNSALQKGAVDGADKTTVKRGVTVMTEVFWHCLISAFEQHCQTTMLARLALGMAETDHSKTWVRAEVVLARDCSEEKEHMDV</sequence>
<feature type="chain" id="PRO_5012646622" description="Ig-like domain-containing protein" evidence="2">
    <location>
        <begin position="24"/>
        <end position="231"/>
    </location>
</feature>
<evidence type="ECO:0008006" key="5">
    <source>
        <dbReference type="Google" id="ProtNLM"/>
    </source>
</evidence>
<name>A0A226MQM7_CALSU</name>
<dbReference type="AlphaFoldDB" id="A0A226MQM7"/>
<protein>
    <recommendedName>
        <fullName evidence="5">Ig-like domain-containing protein</fullName>
    </recommendedName>
</protein>
<feature type="signal peptide" evidence="2">
    <location>
        <begin position="1"/>
        <end position="23"/>
    </location>
</feature>
<dbReference type="Proteomes" id="UP000198323">
    <property type="component" value="Unassembled WGS sequence"/>
</dbReference>
<keyword evidence="4" id="KW-1185">Reference proteome</keyword>
<feature type="region of interest" description="Disordered" evidence="1">
    <location>
        <begin position="139"/>
        <end position="161"/>
    </location>
</feature>
<comment type="caution">
    <text evidence="3">The sequence shown here is derived from an EMBL/GenBank/DDBJ whole genome shotgun (WGS) entry which is preliminary data.</text>
</comment>
<dbReference type="EMBL" id="MCFN01000539">
    <property type="protein sequence ID" value="OXB57574.1"/>
    <property type="molecule type" value="Genomic_DNA"/>
</dbReference>